<dbReference type="PANTHER" id="PTHR37911">
    <property type="entry name" value="OSJNBA0067K08.20 PROTEIN"/>
    <property type="match status" value="1"/>
</dbReference>
<feature type="region of interest" description="Disordered" evidence="6">
    <location>
        <begin position="417"/>
        <end position="470"/>
    </location>
</feature>
<sequence>MRTIFTLSFTSSTAFTISKKITFFRFATYPYSIMAPSTKIVAEYAKSNRSSCKKCSNTIDSKSLRLGLVSRDSRGFDMTKWHHLGCFSFGSELPLSAEEIKGFDALKVDEKDREGDEDGDEEKESEGRNTKKAKLSISKGEVVDVTFSVSDVKNKYKDATLSPNWKAFQTVIFLERDEGLNDSSKIAAFDFDGCLAKTSVRRVGADAWSLMYPSIPSKLQSLYNDGYKLVIFTNESNIERWKNKRQVAVDSKIGRLNKFIETVKVPIQVFIACGVSKSDGQAHDPFRKPKPGMWRLLENHFNSGISIDMDRSFYVGDAAGRENDHSDADIKFAEVPTFSYSGRVIIAMLSVLNFMSPRNTLSCEELGGLGWLLLASALKRLTVTAPAPGKPPMDPYEEQRLRDEVIYLHSLWHQGPPFTKPISGPKRKLPQQPPNPRNKLLKPNPPSNSDTHLPKTNSGAGISTRSDTAEDKGTNFTLKLQHNAANAFKEFLDKSGDNDSKEEEEDYWVGNGDEKYQFFLRVLLEDCELRKYYQENCEKGEFCCLVCYGLGKKNCGRKFKTCLGFVQHLIAVSKNESCDSHRALAMAICRVLGWDFDKLPVVVLKGEPLGKDVINNGEIQCGVYVQLQVSTSKWPCEKPVDNSSSSALEWRPFESSLASTKSVSAANSVSAEDQARLTVFRSQHVAIKACQNYFERKSNSDCSEDEDESEDEDSTEVEEQDASKESKLFTFFLNLFKEEDGKLRDFYIKNWEAGEFFCIVCGGIGKKVGKRYKDCVALVQHSTAISKTKKKLAHRAYGRVVCQILGWDINRLPSIVSKGDEALGQPSRNPDDMEQGKLEEDFDPHNEVIVLDKDFDNMQGELEEDFDPNNEKRGSRMNMVTQDFSLCKTLNPKFSLLHCSSLSPFSNPLRKTLTFPPQNAPKPSHFPTIPAILASGGKSRDLRSYAGRSKKKPPGPGGGSSSGGRIEGNAEFRREVKRNARRRNKKMAESLFYRLKNPNRNHPDNFTEDELQEIGLGYDRLVRFMDKDDPNLRNPNDWYKYGEFGPYSWRGVVLGDPVRGRFSDERVAMISEVRDAEEWEKIEKSEMGQKFGKRLEQMDRKKFKYFWVFVRHPRWRLSELPWQQWTLVCEVVVENGFDQRLDKWNLMGRLGNMTRSMITKCAAWVRPDIIYVKRPVYQCRFEPQDNFFKVLMPFLDPKTEKDCLFELEKDDGSVELCTYYGGLCKILKVSQKVGYVDDVVKAYEKLSDEDKSKCLEFLLKNHPMPLLHPYTKEWKAKLEEIELGCDAPDDDESDMRVGGGSGEIVDWIEEEEEEEDEVVVDEEEEDSEEEDEDEEGDDKYWEDEFKKALKSSEGMENLVKRSVELSNERYKEHLGAAMDMDDEDGDDDGGDDGDGDEIEMRGKRAKVSPEEWKIVGIGPWRKRIKKSRIPPELFLRAAVRPFTYRNLVKEIVLTRHGILDGDISSTDNLL</sequence>
<dbReference type="EMBL" id="JAATIQ010000047">
    <property type="protein sequence ID" value="KAF4394032.1"/>
    <property type="molecule type" value="Genomic_DNA"/>
</dbReference>
<feature type="region of interest" description="Disordered" evidence="6">
    <location>
        <begin position="1376"/>
        <end position="1404"/>
    </location>
</feature>
<evidence type="ECO:0000256" key="1">
    <source>
        <dbReference type="ARBA" id="ARBA00004123"/>
    </source>
</evidence>
<dbReference type="Gene3D" id="3.30.1740.10">
    <property type="entry name" value="Zinc finger, PARP-type"/>
    <property type="match status" value="1"/>
</dbReference>
<dbReference type="InterPro" id="IPR023214">
    <property type="entry name" value="HAD_sf"/>
</dbReference>
<dbReference type="InterPro" id="IPR036957">
    <property type="entry name" value="Znf_PARP_sf"/>
</dbReference>
<feature type="region of interest" description="Disordered" evidence="6">
    <location>
        <begin position="110"/>
        <end position="132"/>
    </location>
</feature>
<evidence type="ECO:0000256" key="2">
    <source>
        <dbReference type="ARBA" id="ARBA00022723"/>
    </source>
</evidence>
<dbReference type="InterPro" id="IPR006549">
    <property type="entry name" value="HAD-SF_hydro_IIIA"/>
</dbReference>
<dbReference type="InterPro" id="IPR013954">
    <property type="entry name" value="PNK3P"/>
</dbReference>
<dbReference type="PANTHER" id="PTHR37911:SF1">
    <property type="entry name" value="OS04G0497900 PROTEIN"/>
    <property type="match status" value="1"/>
</dbReference>
<keyword evidence="9" id="KW-1185">Reference proteome</keyword>
<feature type="compositionally biased region" description="Acidic residues" evidence="6">
    <location>
        <begin position="702"/>
        <end position="720"/>
    </location>
</feature>
<feature type="compositionally biased region" description="Acidic residues" evidence="6">
    <location>
        <begin position="1379"/>
        <end position="1397"/>
    </location>
</feature>
<keyword evidence="3" id="KW-0863">Zinc-finger</keyword>
<feature type="domain" description="PARP-type" evidence="7">
    <location>
        <begin position="40"/>
        <end position="113"/>
    </location>
</feature>
<feature type="compositionally biased region" description="Gly residues" evidence="6">
    <location>
        <begin position="957"/>
        <end position="966"/>
    </location>
</feature>
<feature type="compositionally biased region" description="Acidic residues" evidence="6">
    <location>
        <begin position="1306"/>
        <end position="1337"/>
    </location>
</feature>
<comment type="subcellular location">
    <subcellularLocation>
        <location evidence="1">Nucleus</location>
    </subcellularLocation>
</comment>
<dbReference type="FunFam" id="3.40.50.1000:FF:000198">
    <property type="entry name" value="Bifunctional polynucleotide phosphatase/kinase"/>
    <property type="match status" value="1"/>
</dbReference>
<dbReference type="NCBIfam" id="TIGR01664">
    <property type="entry name" value="DNA-3'-Pase"/>
    <property type="match status" value="1"/>
</dbReference>
<evidence type="ECO:0000313" key="8">
    <source>
        <dbReference type="EMBL" id="KAF4394032.1"/>
    </source>
</evidence>
<feature type="region of interest" description="Disordered" evidence="6">
    <location>
        <begin position="699"/>
        <end position="722"/>
    </location>
</feature>
<keyword evidence="5" id="KW-0539">Nucleus</keyword>
<name>A0A7J6HFF9_CANSA</name>
<proteinExistence type="predicted"/>
<feature type="region of interest" description="Disordered" evidence="6">
    <location>
        <begin position="1285"/>
        <end position="1340"/>
    </location>
</feature>
<evidence type="ECO:0000256" key="4">
    <source>
        <dbReference type="ARBA" id="ARBA00022833"/>
    </source>
</evidence>
<gene>
    <name evidence="8" type="ORF">G4B88_026001</name>
</gene>
<keyword evidence="4" id="KW-0862">Zinc</keyword>
<feature type="compositionally biased region" description="Polar residues" evidence="6">
    <location>
        <begin position="450"/>
        <end position="466"/>
    </location>
</feature>
<dbReference type="Pfam" id="PF00645">
    <property type="entry name" value="zf-PARP"/>
    <property type="match status" value="1"/>
</dbReference>
<dbReference type="CDD" id="cd01625">
    <property type="entry name" value="HAD_PNP"/>
    <property type="match status" value="1"/>
</dbReference>
<dbReference type="InterPro" id="IPR006551">
    <property type="entry name" value="Polynucleotide_phosphatase"/>
</dbReference>
<dbReference type="SUPFAM" id="SSF57716">
    <property type="entry name" value="Glucocorticoid receptor-like (DNA-binding domain)"/>
    <property type="match status" value="1"/>
</dbReference>
<protein>
    <recommendedName>
        <fullName evidence="7">PARP-type domain-containing protein</fullName>
    </recommendedName>
</protein>
<feature type="region of interest" description="Disordered" evidence="6">
    <location>
        <begin position="937"/>
        <end position="972"/>
    </location>
</feature>
<dbReference type="InterPro" id="IPR001510">
    <property type="entry name" value="Znf_PARP"/>
</dbReference>
<dbReference type="SMART" id="SM01336">
    <property type="entry name" value="zf-PARP"/>
    <property type="match status" value="1"/>
</dbReference>
<evidence type="ECO:0000256" key="6">
    <source>
        <dbReference type="SAM" id="MobiDB-lite"/>
    </source>
</evidence>
<dbReference type="Pfam" id="PF08645">
    <property type="entry name" value="PNK3P"/>
    <property type="match status" value="1"/>
</dbReference>
<evidence type="ECO:0000259" key="7">
    <source>
        <dbReference type="PROSITE" id="PS50064"/>
    </source>
</evidence>
<dbReference type="PROSITE" id="PS50064">
    <property type="entry name" value="ZF_PARP_2"/>
    <property type="match status" value="1"/>
</dbReference>
<evidence type="ECO:0000256" key="3">
    <source>
        <dbReference type="ARBA" id="ARBA00022771"/>
    </source>
</evidence>
<dbReference type="GO" id="GO:0003677">
    <property type="term" value="F:DNA binding"/>
    <property type="evidence" value="ECO:0007669"/>
    <property type="project" value="InterPro"/>
</dbReference>
<evidence type="ECO:0000313" key="9">
    <source>
        <dbReference type="Proteomes" id="UP000583929"/>
    </source>
</evidence>
<feature type="compositionally biased region" description="Acidic residues" evidence="6">
    <location>
        <begin position="115"/>
        <end position="124"/>
    </location>
</feature>
<evidence type="ECO:0000256" key="5">
    <source>
        <dbReference type="ARBA" id="ARBA00023242"/>
    </source>
</evidence>
<dbReference type="SUPFAM" id="SSF56784">
    <property type="entry name" value="HAD-like"/>
    <property type="match status" value="1"/>
</dbReference>
<organism evidence="8 9">
    <name type="scientific">Cannabis sativa</name>
    <name type="common">Hemp</name>
    <name type="synonym">Marijuana</name>
    <dbReference type="NCBI Taxonomy" id="3483"/>
    <lineage>
        <taxon>Eukaryota</taxon>
        <taxon>Viridiplantae</taxon>
        <taxon>Streptophyta</taxon>
        <taxon>Embryophyta</taxon>
        <taxon>Tracheophyta</taxon>
        <taxon>Spermatophyta</taxon>
        <taxon>Magnoliopsida</taxon>
        <taxon>eudicotyledons</taxon>
        <taxon>Gunneridae</taxon>
        <taxon>Pentapetalae</taxon>
        <taxon>rosids</taxon>
        <taxon>fabids</taxon>
        <taxon>Rosales</taxon>
        <taxon>Cannabaceae</taxon>
        <taxon>Cannabis</taxon>
    </lineage>
</organism>
<comment type="caution">
    <text evidence="8">The sequence shown here is derived from an EMBL/GenBank/DDBJ whole genome shotgun (WGS) entry which is preliminary data.</text>
</comment>
<reference evidence="8 9" key="1">
    <citation type="journal article" date="2020" name="bioRxiv">
        <title>Sequence and annotation of 42 cannabis genomes reveals extensive copy number variation in cannabinoid synthesis and pathogen resistance genes.</title>
        <authorList>
            <person name="Mckernan K.J."/>
            <person name="Helbert Y."/>
            <person name="Kane L.T."/>
            <person name="Ebling H."/>
            <person name="Zhang L."/>
            <person name="Liu B."/>
            <person name="Eaton Z."/>
            <person name="Mclaughlin S."/>
            <person name="Kingan S."/>
            <person name="Baybayan P."/>
            <person name="Concepcion G."/>
            <person name="Jordan M."/>
            <person name="Riva A."/>
            <person name="Barbazuk W."/>
            <person name="Harkins T."/>
        </authorList>
    </citation>
    <scope>NUCLEOTIDE SEQUENCE [LARGE SCALE GENOMIC DNA]</scope>
    <source>
        <strain evidence="9">cv. Jamaican Lion 4</strain>
        <tissue evidence="8">Leaf</tissue>
    </source>
</reference>
<dbReference type="NCBIfam" id="TIGR01662">
    <property type="entry name" value="HAD-SF-IIIA"/>
    <property type="match status" value="1"/>
</dbReference>
<dbReference type="Proteomes" id="UP000583929">
    <property type="component" value="Unassembled WGS sequence"/>
</dbReference>
<keyword evidence="2" id="KW-0479">Metal-binding</keyword>
<accession>A0A7J6HFF9</accession>
<dbReference type="Gene3D" id="3.40.50.1000">
    <property type="entry name" value="HAD superfamily/HAD-like"/>
    <property type="match status" value="1"/>
</dbReference>
<dbReference type="GO" id="GO:0008270">
    <property type="term" value="F:zinc ion binding"/>
    <property type="evidence" value="ECO:0007669"/>
    <property type="project" value="UniProtKB-KW"/>
</dbReference>
<dbReference type="InterPro" id="IPR036412">
    <property type="entry name" value="HAD-like_sf"/>
</dbReference>
<dbReference type="GO" id="GO:0005634">
    <property type="term" value="C:nucleus"/>
    <property type="evidence" value="ECO:0007669"/>
    <property type="project" value="UniProtKB-SubCell"/>
</dbReference>